<protein>
    <submittedName>
        <fullName evidence="1">Uncharacterized protein</fullName>
    </submittedName>
</protein>
<dbReference type="Proteomes" id="UP000663853">
    <property type="component" value="Unassembled WGS sequence"/>
</dbReference>
<gene>
    <name evidence="1" type="ORF">RDB_LOCUS54292</name>
</gene>
<evidence type="ECO:0000313" key="1">
    <source>
        <dbReference type="EMBL" id="CAE6455390.1"/>
    </source>
</evidence>
<comment type="caution">
    <text evidence="1">The sequence shown here is derived from an EMBL/GenBank/DDBJ whole genome shotgun (WGS) entry which is preliminary data.</text>
</comment>
<evidence type="ECO:0000313" key="2">
    <source>
        <dbReference type="Proteomes" id="UP000663853"/>
    </source>
</evidence>
<name>A0A8H3BF87_9AGAM</name>
<organism evidence="1 2">
    <name type="scientific">Rhizoctonia solani</name>
    <dbReference type="NCBI Taxonomy" id="456999"/>
    <lineage>
        <taxon>Eukaryota</taxon>
        <taxon>Fungi</taxon>
        <taxon>Dikarya</taxon>
        <taxon>Basidiomycota</taxon>
        <taxon>Agaricomycotina</taxon>
        <taxon>Agaricomycetes</taxon>
        <taxon>Cantharellales</taxon>
        <taxon>Ceratobasidiaceae</taxon>
        <taxon>Rhizoctonia</taxon>
    </lineage>
</organism>
<dbReference type="EMBL" id="CAJMXA010001228">
    <property type="protein sequence ID" value="CAE6455390.1"/>
    <property type="molecule type" value="Genomic_DNA"/>
</dbReference>
<sequence length="136" mass="15012">MSTITKLNSPDRAAQKVGTLIDMVTIRQYYKREEAVESLSPRPLRPTVRFADLTSAVQILTPDCDATQAESIEFDGPAETSDEPAPIGCRNYFEVEREDGVFLASKLLEERRVATSTLLARESTLVCLPSFSPSVS</sequence>
<dbReference type="AlphaFoldDB" id="A0A8H3BF87"/>
<accession>A0A8H3BF87</accession>
<proteinExistence type="predicted"/>
<reference evidence="1" key="1">
    <citation type="submission" date="2021-01" db="EMBL/GenBank/DDBJ databases">
        <authorList>
            <person name="Kaushik A."/>
        </authorList>
    </citation>
    <scope>NUCLEOTIDE SEQUENCE</scope>
    <source>
        <strain evidence="1">AG6-10EEA</strain>
    </source>
</reference>